<evidence type="ECO:0000313" key="3">
    <source>
        <dbReference type="Proteomes" id="UP001175227"/>
    </source>
</evidence>
<dbReference type="EMBL" id="JAUEPR010000031">
    <property type="protein sequence ID" value="KAK0473684.1"/>
    <property type="molecule type" value="Genomic_DNA"/>
</dbReference>
<feature type="chain" id="PRO_5041388512" description="Transmembrane protein" evidence="1">
    <location>
        <begin position="19"/>
        <end position="251"/>
    </location>
</feature>
<feature type="signal peptide" evidence="1">
    <location>
        <begin position="1"/>
        <end position="18"/>
    </location>
</feature>
<reference evidence="2" key="1">
    <citation type="submission" date="2023-06" db="EMBL/GenBank/DDBJ databases">
        <authorList>
            <consortium name="Lawrence Berkeley National Laboratory"/>
            <person name="Ahrendt S."/>
            <person name="Sahu N."/>
            <person name="Indic B."/>
            <person name="Wong-Bajracharya J."/>
            <person name="Merenyi Z."/>
            <person name="Ke H.-M."/>
            <person name="Monk M."/>
            <person name="Kocsube S."/>
            <person name="Drula E."/>
            <person name="Lipzen A."/>
            <person name="Balint B."/>
            <person name="Henrissat B."/>
            <person name="Andreopoulos B."/>
            <person name="Martin F.M."/>
            <person name="Harder C.B."/>
            <person name="Rigling D."/>
            <person name="Ford K.L."/>
            <person name="Foster G.D."/>
            <person name="Pangilinan J."/>
            <person name="Papanicolaou A."/>
            <person name="Barry K."/>
            <person name="LaButti K."/>
            <person name="Viragh M."/>
            <person name="Koriabine M."/>
            <person name="Yan M."/>
            <person name="Riley R."/>
            <person name="Champramary S."/>
            <person name="Plett K.L."/>
            <person name="Tsai I.J."/>
            <person name="Slot J."/>
            <person name="Sipos G."/>
            <person name="Plett J."/>
            <person name="Nagy L.G."/>
            <person name="Grigoriev I.V."/>
        </authorList>
    </citation>
    <scope>NUCLEOTIDE SEQUENCE</scope>
    <source>
        <strain evidence="2">ICMP 16352</strain>
    </source>
</reference>
<sequence length="251" mass="28414">MAIGIFVVVAMMSAAAVSFHWDGRMLRSVEDSHARGKYSGRPEMKRMRGNILLEEEIENELDNEPNQTFNRIRLCLQVTKRSWGQASRKVSELDKSWPAYWLDLYLSGNSLVSNSLVVITLIVTIPVTRNLNSNNETTEYADTHQYANQIASAASWAFMLIDPNAQDTSDSVKKSLEHLQLDDIDILHRQEYNTSTPIHEMTATASDVVANDRCYHPPLFRFFPWLSELNVLCAVLGSSLVVNRFLSFASL</sequence>
<evidence type="ECO:0008006" key="4">
    <source>
        <dbReference type="Google" id="ProtNLM"/>
    </source>
</evidence>
<dbReference type="Proteomes" id="UP001175227">
    <property type="component" value="Unassembled WGS sequence"/>
</dbReference>
<name>A0AA39U8Y4_9AGAR</name>
<organism evidence="2 3">
    <name type="scientific">Armillaria novae-zelandiae</name>
    <dbReference type="NCBI Taxonomy" id="153914"/>
    <lineage>
        <taxon>Eukaryota</taxon>
        <taxon>Fungi</taxon>
        <taxon>Dikarya</taxon>
        <taxon>Basidiomycota</taxon>
        <taxon>Agaricomycotina</taxon>
        <taxon>Agaricomycetes</taxon>
        <taxon>Agaricomycetidae</taxon>
        <taxon>Agaricales</taxon>
        <taxon>Marasmiineae</taxon>
        <taxon>Physalacriaceae</taxon>
        <taxon>Armillaria</taxon>
    </lineage>
</organism>
<keyword evidence="1" id="KW-0732">Signal</keyword>
<comment type="caution">
    <text evidence="2">The sequence shown here is derived from an EMBL/GenBank/DDBJ whole genome shotgun (WGS) entry which is preliminary data.</text>
</comment>
<evidence type="ECO:0000313" key="2">
    <source>
        <dbReference type="EMBL" id="KAK0473684.1"/>
    </source>
</evidence>
<proteinExistence type="predicted"/>
<accession>A0AA39U8Y4</accession>
<keyword evidence="3" id="KW-1185">Reference proteome</keyword>
<dbReference type="AlphaFoldDB" id="A0AA39U8Y4"/>
<gene>
    <name evidence="2" type="ORF">IW261DRAFT_1596207</name>
</gene>
<evidence type="ECO:0000256" key="1">
    <source>
        <dbReference type="SAM" id="SignalP"/>
    </source>
</evidence>
<protein>
    <recommendedName>
        <fullName evidence="4">Transmembrane protein</fullName>
    </recommendedName>
</protein>